<dbReference type="GeneID" id="93518156"/>
<dbReference type="InterPro" id="IPR010520">
    <property type="entry name" value="FrsA-like"/>
</dbReference>
<dbReference type="OrthoDB" id="5590073at2"/>
<dbReference type="Pfam" id="PF06500">
    <property type="entry name" value="FrsA-like"/>
    <property type="match status" value="1"/>
</dbReference>
<dbReference type="EMBL" id="CP003488">
    <property type="protein sequence ID" value="AFH93053.1"/>
    <property type="molecule type" value="Genomic_DNA"/>
</dbReference>
<dbReference type="PANTHER" id="PTHR22946">
    <property type="entry name" value="DIENELACTONE HYDROLASE DOMAIN-CONTAINING PROTEIN-RELATED"/>
    <property type="match status" value="1"/>
</dbReference>
<proteinExistence type="inferred from homology"/>
<evidence type="ECO:0000256" key="3">
    <source>
        <dbReference type="HAMAP-Rule" id="MF_01063"/>
    </source>
</evidence>
<reference evidence="5" key="2">
    <citation type="submission" date="2012-04" db="EMBL/GenBank/DDBJ databases">
        <title>Complete genome sequence of Providencia stuartii clinical isolate MRSN 2154.</title>
        <authorList>
            <person name="Clifford R.J."/>
            <person name="Hang J."/>
            <person name="Riley M.C."/>
            <person name="Onmus-Leone F."/>
            <person name="Kuschner R.A."/>
            <person name="Lesho E.P."/>
            <person name="Waterman P.E."/>
        </authorList>
    </citation>
    <scope>NUCLEOTIDE SEQUENCE [LARGE SCALE GENOMIC DNA]</scope>
    <source>
        <strain evidence="5">MRSN 2154</strain>
    </source>
</reference>
<accession>A0A140NJJ9</accession>
<keyword evidence="2 3" id="KW-0378">Hydrolase</keyword>
<dbReference type="InterPro" id="IPR029058">
    <property type="entry name" value="AB_hydrolase_fold"/>
</dbReference>
<dbReference type="PATRIC" id="fig|1157951.4.peg.1171"/>
<comment type="function">
    <text evidence="3">Catalyzes the hydrolysis of esters.</text>
</comment>
<keyword evidence="1 3" id="KW-0719">Serine esterase</keyword>
<dbReference type="RefSeq" id="WP_004923186.1">
    <property type="nucleotide sequence ID" value="NC_017731.1"/>
</dbReference>
<reference evidence="4 5" key="1">
    <citation type="journal article" date="2012" name="J. Bacteriol.">
        <title>Complete Genome Sequence of Providencia stuartii Clinical Isolate MRSN 2154.</title>
        <authorList>
            <person name="Clifford R.J."/>
            <person name="Hang J."/>
            <person name="Riley M.C."/>
            <person name="Onmus-Leone F."/>
            <person name="Kuschner R.A."/>
            <person name="Lesho E.P."/>
            <person name="Waterman P.E."/>
        </authorList>
    </citation>
    <scope>NUCLEOTIDE SEQUENCE [LARGE SCALE GENOMIC DNA]</scope>
    <source>
        <strain evidence="4 5">MRSN 2154</strain>
    </source>
</reference>
<evidence type="ECO:0000313" key="5">
    <source>
        <dbReference type="Proteomes" id="UP000005012"/>
    </source>
</evidence>
<comment type="catalytic activity">
    <reaction evidence="3">
        <text>a carboxylic ester + H2O = an alcohol + a carboxylate + H(+)</text>
        <dbReference type="Rhea" id="RHEA:21164"/>
        <dbReference type="ChEBI" id="CHEBI:15377"/>
        <dbReference type="ChEBI" id="CHEBI:15378"/>
        <dbReference type="ChEBI" id="CHEBI:29067"/>
        <dbReference type="ChEBI" id="CHEBI:30879"/>
        <dbReference type="ChEBI" id="CHEBI:33308"/>
        <dbReference type="EC" id="3.1.1.1"/>
    </reaction>
</comment>
<dbReference type="HOGENOM" id="CLU_036819_0_0_6"/>
<gene>
    <name evidence="3 4" type="primary">frsA</name>
    <name evidence="4" type="ordered locus">S70_05905</name>
</gene>
<comment type="similarity">
    <text evidence="3">Belongs to the FrsA family.</text>
</comment>
<dbReference type="GO" id="GO:0106435">
    <property type="term" value="F:carboxylesterase activity"/>
    <property type="evidence" value="ECO:0007669"/>
    <property type="project" value="UniProtKB-EC"/>
</dbReference>
<dbReference type="InterPro" id="IPR050261">
    <property type="entry name" value="FrsA_esterase"/>
</dbReference>
<dbReference type="PANTHER" id="PTHR22946:SF4">
    <property type="entry name" value="ESTERASE FRSA"/>
    <property type="match status" value="1"/>
</dbReference>
<dbReference type="HAMAP" id="MF_01063">
    <property type="entry name" value="FrsA"/>
    <property type="match status" value="1"/>
</dbReference>
<protein>
    <recommendedName>
        <fullName evidence="3">Esterase FrsA</fullName>
        <ecNumber evidence="3">3.1.1.1</ecNumber>
    </recommendedName>
</protein>
<dbReference type="SMR" id="A0A140NJJ9"/>
<dbReference type="AlphaFoldDB" id="A0A140NJJ9"/>
<dbReference type="Proteomes" id="UP000005012">
    <property type="component" value="Chromosome"/>
</dbReference>
<sequence length="416" mass="47368">MTQQNLSEKLFKPKVKQTETSTLVSYSAYSAPIVNSHSALSGAQHAGWYRMINRLLWIWRGIDALEIEEVLSRIAVTEAERSDEHLLDTIIGNRRGNWCFEWSHQAMQWQQKALQFEGGEKASRAWLRAANLYSIAAYPFIKGDELADQAILLACKAYDSAAQFSRYKLKKIAFKVDGNKEVCGFLHIPSTGQGPYPTVMVCGTLDSLQIDYCRFFRDYLEPLGIAMLTLDMPSIGYSIKYKLSQETSELHEQVVRQLNTIPWIDHTRFGLVGLRFGANVALRLAYMCPDKIKAVAVLGPVVHSLLHEEKYQRDIPRMELDVFASRLGIYHVDGAALRHELSCYSLKNQGLLGRRCRVPMMSVYWKGDIYSPKAESDLIRRSSMDSHILTLPETPVFENFQKSLSETTDWLKSKIV</sequence>
<organism evidence="4 5">
    <name type="scientific">Providencia stuartii (strain MRSN 2154)</name>
    <dbReference type="NCBI Taxonomy" id="1157951"/>
    <lineage>
        <taxon>Bacteria</taxon>
        <taxon>Pseudomonadati</taxon>
        <taxon>Pseudomonadota</taxon>
        <taxon>Gammaproteobacteria</taxon>
        <taxon>Enterobacterales</taxon>
        <taxon>Morganellaceae</taxon>
        <taxon>Providencia</taxon>
    </lineage>
</organism>
<evidence type="ECO:0000313" key="4">
    <source>
        <dbReference type="EMBL" id="AFH93053.1"/>
    </source>
</evidence>
<dbReference type="EC" id="3.1.1.1" evidence="3"/>
<dbReference type="NCBIfam" id="NF003460">
    <property type="entry name" value="PRK05077.1"/>
    <property type="match status" value="1"/>
</dbReference>
<dbReference type="KEGG" id="psi:S70_05905"/>
<evidence type="ECO:0000256" key="2">
    <source>
        <dbReference type="ARBA" id="ARBA00022801"/>
    </source>
</evidence>
<evidence type="ECO:0000256" key="1">
    <source>
        <dbReference type="ARBA" id="ARBA00022487"/>
    </source>
</evidence>
<dbReference type="SUPFAM" id="SSF53474">
    <property type="entry name" value="alpha/beta-Hydrolases"/>
    <property type="match status" value="1"/>
</dbReference>
<dbReference type="Gene3D" id="3.40.50.1820">
    <property type="entry name" value="alpha/beta hydrolase"/>
    <property type="match status" value="1"/>
</dbReference>
<name>A0A140NJJ9_PROSM</name>
<dbReference type="InterPro" id="IPR043423">
    <property type="entry name" value="FrsA"/>
</dbReference>